<evidence type="ECO:0000256" key="2">
    <source>
        <dbReference type="ARBA" id="ARBA00004141"/>
    </source>
</evidence>
<dbReference type="PANTHER" id="PTHR30188:SF4">
    <property type="entry name" value="PROTEIN TRIGALACTOSYLDIACYLGLYCEROL 1, CHLOROPLASTIC"/>
    <property type="match status" value="1"/>
</dbReference>
<evidence type="ECO:0000256" key="5">
    <source>
        <dbReference type="ARBA" id="ARBA00022692"/>
    </source>
</evidence>
<evidence type="ECO:0000256" key="1">
    <source>
        <dbReference type="ARBA" id="ARBA00003787"/>
    </source>
</evidence>
<accession>A0A1H6J6N5</accession>
<comment type="caution">
    <text evidence="8">Lacks conserved residue(s) required for the propagation of feature annotation.</text>
</comment>
<dbReference type="Proteomes" id="UP000199125">
    <property type="component" value="Unassembled WGS sequence"/>
</dbReference>
<comment type="similarity">
    <text evidence="3 8">Belongs to the MlaE permease family.</text>
</comment>
<comment type="function">
    <text evidence="1">Could be part of an ABC transporter complex.</text>
</comment>
<comment type="subcellular location">
    <subcellularLocation>
        <location evidence="8">Cell inner membrane</location>
        <topology evidence="8">Multi-pass membrane protein</topology>
    </subcellularLocation>
    <subcellularLocation>
        <location evidence="2">Membrane</location>
        <topology evidence="2">Multi-pass membrane protein</topology>
    </subcellularLocation>
</comment>
<gene>
    <name evidence="9" type="ORF">SAMN04488075_0158</name>
</gene>
<dbReference type="Pfam" id="PF02405">
    <property type="entry name" value="MlaE"/>
    <property type="match status" value="1"/>
</dbReference>
<evidence type="ECO:0000313" key="10">
    <source>
        <dbReference type="Proteomes" id="UP000199125"/>
    </source>
</evidence>
<feature type="transmembrane region" description="Helical" evidence="8">
    <location>
        <begin position="207"/>
        <end position="226"/>
    </location>
</feature>
<feature type="transmembrane region" description="Helical" evidence="8">
    <location>
        <begin position="238"/>
        <end position="262"/>
    </location>
</feature>
<proteinExistence type="inferred from homology"/>
<dbReference type="InterPro" id="IPR030802">
    <property type="entry name" value="Permease_MalE"/>
</dbReference>
<dbReference type="RefSeq" id="WP_090844180.1">
    <property type="nucleotide sequence ID" value="NZ_FNXG01000001.1"/>
</dbReference>
<keyword evidence="5 8" id="KW-0812">Transmembrane</keyword>
<protein>
    <submittedName>
        <fullName evidence="9">Phospholipid/cholesterol/gamma-HCH transport system permease protein</fullName>
    </submittedName>
</protein>
<dbReference type="OrthoDB" id="9806241at2"/>
<dbReference type="EMBL" id="FNXG01000001">
    <property type="protein sequence ID" value="SEH57600.1"/>
    <property type="molecule type" value="Genomic_DNA"/>
</dbReference>
<keyword evidence="10" id="KW-1185">Reference proteome</keyword>
<dbReference type="GO" id="GO:0043190">
    <property type="term" value="C:ATP-binding cassette (ABC) transporter complex"/>
    <property type="evidence" value="ECO:0007669"/>
    <property type="project" value="InterPro"/>
</dbReference>
<evidence type="ECO:0000256" key="4">
    <source>
        <dbReference type="ARBA" id="ARBA00022448"/>
    </source>
</evidence>
<keyword evidence="8" id="KW-0997">Cell inner membrane</keyword>
<keyword evidence="6 8" id="KW-1133">Transmembrane helix</keyword>
<evidence type="ECO:0000256" key="8">
    <source>
        <dbReference type="RuleBase" id="RU362044"/>
    </source>
</evidence>
<evidence type="ECO:0000313" key="9">
    <source>
        <dbReference type="EMBL" id="SEH57600.1"/>
    </source>
</evidence>
<dbReference type="STRING" id="65735.SAMN04488075_0158"/>
<dbReference type="NCBIfam" id="TIGR00056">
    <property type="entry name" value="MlaE family lipid ABC transporter permease subunit"/>
    <property type="match status" value="1"/>
</dbReference>
<keyword evidence="7 8" id="KW-0472">Membrane</keyword>
<evidence type="ECO:0000256" key="7">
    <source>
        <dbReference type="ARBA" id="ARBA00023136"/>
    </source>
</evidence>
<name>A0A1H6J6N5_9RHOB</name>
<dbReference type="AlphaFoldDB" id="A0A1H6J6N5"/>
<feature type="transmembrane region" description="Helical" evidence="8">
    <location>
        <begin position="56"/>
        <end position="77"/>
    </location>
</feature>
<dbReference type="InterPro" id="IPR003453">
    <property type="entry name" value="ABC_MlaE_roteobac"/>
</dbReference>
<dbReference type="PANTHER" id="PTHR30188">
    <property type="entry name" value="ABC TRANSPORTER PERMEASE PROTEIN-RELATED"/>
    <property type="match status" value="1"/>
</dbReference>
<reference evidence="10" key="1">
    <citation type="submission" date="2016-10" db="EMBL/GenBank/DDBJ databases">
        <authorList>
            <person name="Varghese N."/>
            <person name="Submissions S."/>
        </authorList>
    </citation>
    <scope>NUCLEOTIDE SEQUENCE [LARGE SCALE GENOMIC DNA]</scope>
    <source>
        <strain evidence="10">DSM 11593</strain>
    </source>
</reference>
<dbReference type="GO" id="GO:0005548">
    <property type="term" value="F:phospholipid transporter activity"/>
    <property type="evidence" value="ECO:0007669"/>
    <property type="project" value="TreeGrafter"/>
</dbReference>
<keyword evidence="8" id="KW-1003">Cell membrane</keyword>
<feature type="transmembrane region" description="Helical" evidence="8">
    <location>
        <begin position="153"/>
        <end position="178"/>
    </location>
</feature>
<organism evidence="9 10">
    <name type="scientific">Paracoccus alkenifer</name>
    <dbReference type="NCBI Taxonomy" id="65735"/>
    <lineage>
        <taxon>Bacteria</taxon>
        <taxon>Pseudomonadati</taxon>
        <taxon>Pseudomonadota</taxon>
        <taxon>Alphaproteobacteria</taxon>
        <taxon>Rhodobacterales</taxon>
        <taxon>Paracoccaceae</taxon>
        <taxon>Paracoccus</taxon>
    </lineage>
</organism>
<evidence type="ECO:0000256" key="3">
    <source>
        <dbReference type="ARBA" id="ARBA00007556"/>
    </source>
</evidence>
<keyword evidence="4" id="KW-0813">Transport</keyword>
<evidence type="ECO:0000256" key="6">
    <source>
        <dbReference type="ARBA" id="ARBA00022989"/>
    </source>
</evidence>
<sequence>MSALRIFLRPADGIRAVGRATLALVGLVGAVAIFAARAGAAPGYAPRPLLEQLLRIGWLSLPVVGLTALFTGAALALQIDAGGQRFQAEDVVPAIVAIGMLRELGPVLGGLMVAARVASSIAAEIGSMRVTEQIDALVTLSTDPMGWLVTPRLWASVLALPLLVGVGDVIGIMGGWLVGTTTLGFTSQAYLANSWAYLESWDVVSGLIKGAVFGAIIALSGCWFGMRASRGAVGVGRATTNAVVAASVGILASNFILTSMFFT</sequence>